<keyword evidence="1" id="KW-0560">Oxidoreductase</keyword>
<dbReference type="InterPro" id="IPR036291">
    <property type="entry name" value="NAD(P)-bd_dom_sf"/>
</dbReference>
<dbReference type="InterPro" id="IPR000683">
    <property type="entry name" value="Gfo/Idh/MocA-like_OxRdtase_N"/>
</dbReference>
<dbReference type="GO" id="GO:0000166">
    <property type="term" value="F:nucleotide binding"/>
    <property type="evidence" value="ECO:0007669"/>
    <property type="project" value="InterPro"/>
</dbReference>
<proteinExistence type="predicted"/>
<dbReference type="Pfam" id="PF01408">
    <property type="entry name" value="GFO_IDH_MocA"/>
    <property type="match status" value="1"/>
</dbReference>
<evidence type="ECO:0000259" key="2">
    <source>
        <dbReference type="Pfam" id="PF01408"/>
    </source>
</evidence>
<reference evidence="3 4" key="1">
    <citation type="submission" date="2016-10" db="EMBL/GenBank/DDBJ databases">
        <authorList>
            <person name="de Groot N.N."/>
        </authorList>
    </citation>
    <scope>NUCLEOTIDE SEQUENCE [LARGE SCALE GENOMIC DNA]</scope>
    <source>
        <strain evidence="3 4">DSM 22024</strain>
    </source>
</reference>
<dbReference type="PANTHER" id="PTHR43818">
    <property type="entry name" value="BCDNA.GH03377"/>
    <property type="match status" value="1"/>
</dbReference>
<keyword evidence="4" id="KW-1185">Reference proteome</keyword>
<dbReference type="PANTHER" id="PTHR43818:SF11">
    <property type="entry name" value="BCDNA.GH03377"/>
    <property type="match status" value="1"/>
</dbReference>
<evidence type="ECO:0000313" key="4">
    <source>
        <dbReference type="Proteomes" id="UP000198983"/>
    </source>
</evidence>
<sequence>MTTMTAMTNASTSRTVFGVVGSGWRTEFYLRIAAALPDRFGVAGVVARRPERAKELRERFGVPTFDSVDALLDDAGPDFVVTSVSWAANPGIVVELARRGVPVLSETPPAPDLDGMRALWDEVGDTAIVEVAEQYPFLPEYAARVEVCRSGLLGKVTSAHLSATQTYHAIAVLRTLLDVGFADAEVAGTAFTNRLQRGPDRDGWPVREELVDAGQVIATLDFGDRLGVYDFTAGQWFHPILGNRIVVRGERGEVVDDRLTHLPDPSAPVQTSFTRQQTGLGGDLEGFHLRALYAGERRVYANPYAPARMPDEEIAIATCLTRLAARIHSGGQASGGYSLADACQDHYLGLVVSEAVASGTRIRTTRQPWARS</sequence>
<dbReference type="SUPFAM" id="SSF51735">
    <property type="entry name" value="NAD(P)-binding Rossmann-fold domains"/>
    <property type="match status" value="1"/>
</dbReference>
<feature type="domain" description="Gfo/Idh/MocA-like oxidoreductase N-terminal" evidence="2">
    <location>
        <begin position="17"/>
        <end position="122"/>
    </location>
</feature>
<protein>
    <submittedName>
        <fullName evidence="3">Oxidoreductase family, NAD-binding Rossmann fold</fullName>
    </submittedName>
</protein>
<dbReference type="Gene3D" id="3.40.50.720">
    <property type="entry name" value="NAD(P)-binding Rossmann-like Domain"/>
    <property type="match status" value="1"/>
</dbReference>
<accession>A0A1H1MIU5</accession>
<dbReference type="GO" id="GO:0016491">
    <property type="term" value="F:oxidoreductase activity"/>
    <property type="evidence" value="ECO:0007669"/>
    <property type="project" value="UniProtKB-KW"/>
</dbReference>
<evidence type="ECO:0000313" key="3">
    <source>
        <dbReference type="EMBL" id="SDR86656.1"/>
    </source>
</evidence>
<dbReference type="InterPro" id="IPR050463">
    <property type="entry name" value="Gfo/Idh/MocA_oxidrdct_glycsds"/>
</dbReference>
<organism evidence="3 4">
    <name type="scientific">Actinopolymorpha singaporensis</name>
    <dbReference type="NCBI Taxonomy" id="117157"/>
    <lineage>
        <taxon>Bacteria</taxon>
        <taxon>Bacillati</taxon>
        <taxon>Actinomycetota</taxon>
        <taxon>Actinomycetes</taxon>
        <taxon>Propionibacteriales</taxon>
        <taxon>Actinopolymorphaceae</taxon>
        <taxon>Actinopolymorpha</taxon>
    </lineage>
</organism>
<gene>
    <name evidence="3" type="ORF">SAMN04489717_0845</name>
</gene>
<dbReference type="AlphaFoldDB" id="A0A1H1MIU5"/>
<name>A0A1H1MIU5_9ACTN</name>
<dbReference type="EMBL" id="LT629732">
    <property type="protein sequence ID" value="SDR86656.1"/>
    <property type="molecule type" value="Genomic_DNA"/>
</dbReference>
<evidence type="ECO:0000256" key="1">
    <source>
        <dbReference type="ARBA" id="ARBA00023002"/>
    </source>
</evidence>
<dbReference type="STRING" id="117157.SAMN04489717_0845"/>
<dbReference type="Proteomes" id="UP000198983">
    <property type="component" value="Chromosome I"/>
</dbReference>